<evidence type="ECO:0008006" key="3">
    <source>
        <dbReference type="Google" id="ProtNLM"/>
    </source>
</evidence>
<evidence type="ECO:0000313" key="2">
    <source>
        <dbReference type="Proteomes" id="UP000289411"/>
    </source>
</evidence>
<proteinExistence type="predicted"/>
<evidence type="ECO:0000313" key="1">
    <source>
        <dbReference type="EMBL" id="RYB01710.1"/>
    </source>
</evidence>
<dbReference type="EMBL" id="QYBC01000030">
    <property type="protein sequence ID" value="RYB01710.1"/>
    <property type="molecule type" value="Genomic_DNA"/>
</dbReference>
<keyword evidence="2" id="KW-1185">Reference proteome</keyword>
<accession>A0A4Q2R8D6</accession>
<sequence length="85" mass="9515">MEDRTIIALDDRATRAREARHARHQERRAASILGVFVIRAPPPAHGFRWEIRRFGTIVLRVGADAYATPAAAQAAGETVRARWPD</sequence>
<dbReference type="AlphaFoldDB" id="A0A4Q2R8D6"/>
<dbReference type="Proteomes" id="UP000289411">
    <property type="component" value="Unassembled WGS sequence"/>
</dbReference>
<gene>
    <name evidence="1" type="ORF">D3272_24560</name>
</gene>
<comment type="caution">
    <text evidence="1">The sequence shown here is derived from an EMBL/GenBank/DDBJ whole genome shotgun (WGS) entry which is preliminary data.</text>
</comment>
<organism evidence="1 2">
    <name type="scientific">Lichenibacterium ramalinae</name>
    <dbReference type="NCBI Taxonomy" id="2316527"/>
    <lineage>
        <taxon>Bacteria</taxon>
        <taxon>Pseudomonadati</taxon>
        <taxon>Pseudomonadota</taxon>
        <taxon>Alphaproteobacteria</taxon>
        <taxon>Hyphomicrobiales</taxon>
        <taxon>Lichenihabitantaceae</taxon>
        <taxon>Lichenibacterium</taxon>
    </lineage>
</organism>
<reference evidence="1 2" key="2">
    <citation type="submission" date="2019-02" db="EMBL/GenBank/DDBJ databases">
        <title>'Lichenibacterium ramalinii' gen. nov. sp. nov., 'Lichenibacterium minor' gen. nov. sp. nov.</title>
        <authorList>
            <person name="Pankratov T."/>
        </authorList>
    </citation>
    <scope>NUCLEOTIDE SEQUENCE [LARGE SCALE GENOMIC DNA]</scope>
    <source>
        <strain evidence="1 2">RmlP001</strain>
    </source>
</reference>
<name>A0A4Q2R8D6_9HYPH</name>
<protein>
    <recommendedName>
        <fullName evidence="3">DUF1508 domain-containing protein</fullName>
    </recommendedName>
</protein>
<reference evidence="1 2" key="1">
    <citation type="submission" date="2018-09" db="EMBL/GenBank/DDBJ databases">
        <authorList>
            <person name="Grouzdev D.S."/>
            <person name="Krutkina M.S."/>
        </authorList>
    </citation>
    <scope>NUCLEOTIDE SEQUENCE [LARGE SCALE GENOMIC DNA]</scope>
    <source>
        <strain evidence="1 2">RmlP001</strain>
    </source>
</reference>